<dbReference type="GO" id="GO:0005524">
    <property type="term" value="F:ATP binding"/>
    <property type="evidence" value="ECO:0007669"/>
    <property type="project" value="InterPro"/>
</dbReference>
<dbReference type="OrthoDB" id="4062651at2759"/>
<name>A0A8J1TIN8_OWEFU</name>
<dbReference type="PRINTS" id="PR00109">
    <property type="entry name" value="TYRKINASE"/>
</dbReference>
<evidence type="ECO:0000256" key="2">
    <source>
        <dbReference type="SAM" id="Phobius"/>
    </source>
</evidence>
<dbReference type="SUPFAM" id="SSF56112">
    <property type="entry name" value="Protein kinase-like (PK-like)"/>
    <property type="match status" value="1"/>
</dbReference>
<evidence type="ECO:0000313" key="3">
    <source>
        <dbReference type="EMBL" id="CAH1777916.1"/>
    </source>
</evidence>
<keyword evidence="4" id="KW-1185">Reference proteome</keyword>
<dbReference type="InterPro" id="IPR008271">
    <property type="entry name" value="Ser/Thr_kinase_AS"/>
</dbReference>
<reference evidence="3" key="1">
    <citation type="submission" date="2022-03" db="EMBL/GenBank/DDBJ databases">
        <authorList>
            <person name="Martin C."/>
        </authorList>
    </citation>
    <scope>NUCLEOTIDE SEQUENCE</scope>
</reference>
<keyword evidence="2" id="KW-1133">Transmembrane helix</keyword>
<feature type="non-terminal residue" evidence="3">
    <location>
        <position position="438"/>
    </location>
</feature>
<accession>A0A8J1TIN8</accession>
<comment type="caution">
    <text evidence="3">The sequence shown here is derived from an EMBL/GenBank/DDBJ whole genome shotgun (WGS) entry which is preliminary data.</text>
</comment>
<dbReference type="GO" id="GO:0004706">
    <property type="term" value="F:JUN kinase kinase kinase activity"/>
    <property type="evidence" value="ECO:0007669"/>
    <property type="project" value="TreeGrafter"/>
</dbReference>
<gene>
    <name evidence="3" type="ORF">OFUS_LOCUS4903</name>
</gene>
<dbReference type="PROSITE" id="PS50011">
    <property type="entry name" value="PROTEIN_KINASE_DOM"/>
    <property type="match status" value="1"/>
</dbReference>
<dbReference type="InterPro" id="IPR011009">
    <property type="entry name" value="Kinase-like_dom_sf"/>
</dbReference>
<dbReference type="AlphaFoldDB" id="A0A8J1TIN8"/>
<dbReference type="Gene3D" id="1.10.510.10">
    <property type="entry name" value="Transferase(Phosphotransferase) domain 1"/>
    <property type="match status" value="1"/>
</dbReference>
<keyword evidence="2" id="KW-0472">Membrane</keyword>
<dbReference type="Pfam" id="PF07714">
    <property type="entry name" value="PK_Tyr_Ser-Thr"/>
    <property type="match status" value="1"/>
</dbReference>
<dbReference type="SMART" id="SM00220">
    <property type="entry name" value="S_TKc"/>
    <property type="match status" value="1"/>
</dbReference>
<dbReference type="InterPro" id="IPR000719">
    <property type="entry name" value="Prot_kinase_dom"/>
</dbReference>
<protein>
    <submittedName>
        <fullName evidence="3">Uncharacterized protein</fullName>
    </submittedName>
</protein>
<keyword evidence="2" id="KW-0812">Transmembrane</keyword>
<dbReference type="PROSITE" id="PS00108">
    <property type="entry name" value="PROTEIN_KINASE_ST"/>
    <property type="match status" value="1"/>
</dbReference>
<sequence>MAEFKRNIPVFTKTDLTVGAVFGEGGFGSVYVGKLEKLHQRVAVKVFKANRGETISERHRNMLIKEANHMFDARHPNVVHIFGIVLETDYYAIVMDFCPTGSVKTLLKHYPDTSIRLRYRILHQVAIAMNFLHQMNPIILHLDLKAENVLLDSYCNVKLCDFGLSKARKEITSTSVTSKGGFGTVTHMSPQQLENSKSPTKQDDVYSFGILIWEVFTSGMQPYEDNRYHEILVGVAILQMRPKPEFLLDTRKDCHLEELYILMKKCYTHNPSERPTFDECAVSLEGFLDTDERKLQLDVEKATEKVKAKEQLGTYNNESKIDCQNLTEAVSSRYIAVHQHEDENEAEHDVVISEHLRKRSKHSSNTDRGQIKSERSSRSTASQLKGELVETKMATDFTQAPKFNRFVIFIVLCFVLLLLGLLVFKPNQTSKCAEKAEL</sequence>
<dbReference type="InterPro" id="IPR051681">
    <property type="entry name" value="Ser/Thr_Kinases-Pseudokinases"/>
</dbReference>
<dbReference type="Proteomes" id="UP000749559">
    <property type="component" value="Unassembled WGS sequence"/>
</dbReference>
<dbReference type="PANTHER" id="PTHR44329:SF291">
    <property type="entry name" value="PROTEIN KINASE DOMAIN-CONTAINING PROTEIN"/>
    <property type="match status" value="1"/>
</dbReference>
<evidence type="ECO:0000256" key="1">
    <source>
        <dbReference type="SAM" id="MobiDB-lite"/>
    </source>
</evidence>
<dbReference type="EMBL" id="CAIIXF020000002">
    <property type="protein sequence ID" value="CAH1777916.1"/>
    <property type="molecule type" value="Genomic_DNA"/>
</dbReference>
<feature type="transmembrane region" description="Helical" evidence="2">
    <location>
        <begin position="406"/>
        <end position="424"/>
    </location>
</feature>
<evidence type="ECO:0000313" key="4">
    <source>
        <dbReference type="Proteomes" id="UP000749559"/>
    </source>
</evidence>
<organism evidence="3 4">
    <name type="scientific">Owenia fusiformis</name>
    <name type="common">Polychaete worm</name>
    <dbReference type="NCBI Taxonomy" id="6347"/>
    <lineage>
        <taxon>Eukaryota</taxon>
        <taxon>Metazoa</taxon>
        <taxon>Spiralia</taxon>
        <taxon>Lophotrochozoa</taxon>
        <taxon>Annelida</taxon>
        <taxon>Polychaeta</taxon>
        <taxon>Sedentaria</taxon>
        <taxon>Canalipalpata</taxon>
        <taxon>Sabellida</taxon>
        <taxon>Oweniida</taxon>
        <taxon>Oweniidae</taxon>
        <taxon>Owenia</taxon>
    </lineage>
</organism>
<feature type="region of interest" description="Disordered" evidence="1">
    <location>
        <begin position="356"/>
        <end position="385"/>
    </location>
</feature>
<dbReference type="InterPro" id="IPR001245">
    <property type="entry name" value="Ser-Thr/Tyr_kinase_cat_dom"/>
</dbReference>
<proteinExistence type="predicted"/>
<dbReference type="PANTHER" id="PTHR44329">
    <property type="entry name" value="SERINE/THREONINE-PROTEIN KINASE TNNI3K-RELATED"/>
    <property type="match status" value="1"/>
</dbReference>